<keyword evidence="2" id="KW-1003">Cell membrane</keyword>
<organism evidence="8 9">
    <name type="scientific">Brevundimonas terrae</name>
    <dbReference type="NCBI Taxonomy" id="363631"/>
    <lineage>
        <taxon>Bacteria</taxon>
        <taxon>Pseudomonadati</taxon>
        <taxon>Pseudomonadota</taxon>
        <taxon>Alphaproteobacteria</taxon>
        <taxon>Caulobacterales</taxon>
        <taxon>Caulobacteraceae</taxon>
        <taxon>Brevundimonas</taxon>
    </lineage>
</organism>
<feature type="transmembrane region" description="Helical" evidence="6">
    <location>
        <begin position="297"/>
        <end position="317"/>
    </location>
</feature>
<reference evidence="8 9" key="1">
    <citation type="journal article" date="2019" name="Int. J. Syst. Evol. Microbiol.">
        <title>The Global Catalogue of Microorganisms (GCM) 10K type strain sequencing project: providing services to taxonomists for standard genome sequencing and annotation.</title>
        <authorList>
            <consortium name="The Broad Institute Genomics Platform"/>
            <consortium name="The Broad Institute Genome Sequencing Center for Infectious Disease"/>
            <person name="Wu L."/>
            <person name="Ma J."/>
        </authorList>
    </citation>
    <scope>NUCLEOTIDE SEQUENCE [LARGE SCALE GENOMIC DNA]</scope>
    <source>
        <strain evidence="8 9">JCM 13476</strain>
    </source>
</reference>
<feature type="transmembrane region" description="Helical" evidence="6">
    <location>
        <begin position="6"/>
        <end position="24"/>
    </location>
</feature>
<keyword evidence="3 6" id="KW-0812">Transmembrane</keyword>
<protein>
    <submittedName>
        <fullName evidence="8">Type II secretion system F family protein</fullName>
    </submittedName>
</protein>
<keyword evidence="5 6" id="KW-0472">Membrane</keyword>
<dbReference type="EMBL" id="BAAAEJ010000002">
    <property type="protein sequence ID" value="GAA0378286.1"/>
    <property type="molecule type" value="Genomic_DNA"/>
</dbReference>
<dbReference type="Gene3D" id="1.20.81.30">
    <property type="entry name" value="Type II secretion system (T2SS), domain F"/>
    <property type="match status" value="1"/>
</dbReference>
<name>A0ABN0XZS4_9CAUL</name>
<dbReference type="Proteomes" id="UP001500791">
    <property type="component" value="Unassembled WGS sequence"/>
</dbReference>
<dbReference type="InterPro" id="IPR042094">
    <property type="entry name" value="T2SS_GspF_sf"/>
</dbReference>
<dbReference type="PANTHER" id="PTHR35007:SF1">
    <property type="entry name" value="PILUS ASSEMBLY PROTEIN"/>
    <property type="match status" value="1"/>
</dbReference>
<dbReference type="PANTHER" id="PTHR35007">
    <property type="entry name" value="INTEGRAL MEMBRANE PROTEIN-RELATED"/>
    <property type="match status" value="1"/>
</dbReference>
<evidence type="ECO:0000256" key="2">
    <source>
        <dbReference type="ARBA" id="ARBA00022475"/>
    </source>
</evidence>
<keyword evidence="9" id="KW-1185">Reference proteome</keyword>
<dbReference type="InterPro" id="IPR018076">
    <property type="entry name" value="T2SS_GspF_dom"/>
</dbReference>
<feature type="domain" description="Type II secretion system protein GspF" evidence="7">
    <location>
        <begin position="158"/>
        <end position="283"/>
    </location>
</feature>
<proteinExistence type="predicted"/>
<accession>A0ABN0XZS4</accession>
<feature type="transmembrane region" description="Helical" evidence="6">
    <location>
        <begin position="264"/>
        <end position="285"/>
    </location>
</feature>
<evidence type="ECO:0000256" key="6">
    <source>
        <dbReference type="SAM" id="Phobius"/>
    </source>
</evidence>
<evidence type="ECO:0000313" key="9">
    <source>
        <dbReference type="Proteomes" id="UP001500791"/>
    </source>
</evidence>
<evidence type="ECO:0000256" key="3">
    <source>
        <dbReference type="ARBA" id="ARBA00022692"/>
    </source>
</evidence>
<sequence length="325" mass="35387">MMMVLAAVLAFVTIGGIGWVLVGGDDSASDGVKRAKALTAARPATVQGKRTNAPVTAEVRRKQILTQLQEVDRRERKARVSLTSRIRQAGLTLSVRTFIIFSVLAGLIGFALPFIMGMNIFLCLGVMVILGVGLPRWVLGFLAKGRIKKFSASFADAVDVLVRGIKTGLPVNDCFKIIARESPEPLGGEFQRLLEGLGVGMSLAEGLERMYERMPTPELKFFSIVIAIQQKTGGNLAEALTNLTTVLRSRRLMREKIKAMSSEAVASALIIGSLPPLVMTIVMVFSPSYMITMFIDVRGQFLLLGAACWMGMGVMVMKQMINFKI</sequence>
<gene>
    <name evidence="8" type="ORF">GCM10009093_01730</name>
</gene>
<dbReference type="Pfam" id="PF00482">
    <property type="entry name" value="T2SSF"/>
    <property type="match status" value="1"/>
</dbReference>
<feature type="transmembrane region" description="Helical" evidence="6">
    <location>
        <begin position="93"/>
        <end position="112"/>
    </location>
</feature>
<comment type="caution">
    <text evidence="8">The sequence shown here is derived from an EMBL/GenBank/DDBJ whole genome shotgun (WGS) entry which is preliminary data.</text>
</comment>
<evidence type="ECO:0000256" key="4">
    <source>
        <dbReference type="ARBA" id="ARBA00022989"/>
    </source>
</evidence>
<dbReference type="RefSeq" id="WP_167178402.1">
    <property type="nucleotide sequence ID" value="NZ_BAAAEJ010000002.1"/>
</dbReference>
<keyword evidence="4 6" id="KW-1133">Transmembrane helix</keyword>
<evidence type="ECO:0000313" key="8">
    <source>
        <dbReference type="EMBL" id="GAA0378286.1"/>
    </source>
</evidence>
<evidence type="ECO:0000256" key="1">
    <source>
        <dbReference type="ARBA" id="ARBA00004651"/>
    </source>
</evidence>
<evidence type="ECO:0000256" key="5">
    <source>
        <dbReference type="ARBA" id="ARBA00023136"/>
    </source>
</evidence>
<comment type="subcellular location">
    <subcellularLocation>
        <location evidence="1">Cell membrane</location>
        <topology evidence="1">Multi-pass membrane protein</topology>
    </subcellularLocation>
</comment>
<feature type="transmembrane region" description="Helical" evidence="6">
    <location>
        <begin position="118"/>
        <end position="139"/>
    </location>
</feature>
<evidence type="ECO:0000259" key="7">
    <source>
        <dbReference type="Pfam" id="PF00482"/>
    </source>
</evidence>